<evidence type="ECO:0000313" key="3">
    <source>
        <dbReference type="Proteomes" id="UP000010988"/>
    </source>
</evidence>
<dbReference type="Proteomes" id="UP000010988">
    <property type="component" value="Unassembled WGS sequence"/>
</dbReference>
<sequence>MPKIAQHTSLRLRRSLGVAMGVAALSAPLAAGVAPANAAPTQPSGQCSFTYPNPNLFALPTSATASVTQTGRDTIRVRVVSRPYSIAGYQQKVSVTWANLRTGRSGSTFSAPTRVGGLESTVTVPRIRTGSGRITLVVGATNTSSINPNATTNGDCGTEVVVR</sequence>
<feature type="signal peptide" evidence="1">
    <location>
        <begin position="1"/>
        <end position="38"/>
    </location>
</feature>
<proteinExistence type="predicted"/>
<accession>L7KIA1</accession>
<protein>
    <recommendedName>
        <fullName evidence="4">Tat pathway signal sequence domain protein</fullName>
    </recommendedName>
</protein>
<organism evidence="2 3">
    <name type="scientific">Gordonia aichiensis NBRC 108223</name>
    <dbReference type="NCBI Taxonomy" id="1220583"/>
    <lineage>
        <taxon>Bacteria</taxon>
        <taxon>Bacillati</taxon>
        <taxon>Actinomycetota</taxon>
        <taxon>Actinomycetes</taxon>
        <taxon>Mycobacteriales</taxon>
        <taxon>Gordoniaceae</taxon>
        <taxon>Gordonia</taxon>
    </lineage>
</organism>
<keyword evidence="3" id="KW-1185">Reference proteome</keyword>
<dbReference type="RefSeq" id="WP_005173986.1">
    <property type="nucleotide sequence ID" value="NZ_BANR01000006.1"/>
</dbReference>
<keyword evidence="1" id="KW-0732">Signal</keyword>
<dbReference type="AlphaFoldDB" id="L7KIA1"/>
<comment type="caution">
    <text evidence="2">The sequence shown here is derived from an EMBL/GenBank/DDBJ whole genome shotgun (WGS) entry which is preliminary data.</text>
</comment>
<dbReference type="STRING" id="1220583.GOACH_06_00920"/>
<evidence type="ECO:0008006" key="4">
    <source>
        <dbReference type="Google" id="ProtNLM"/>
    </source>
</evidence>
<dbReference type="EMBL" id="BANR01000006">
    <property type="protein sequence ID" value="GAC48595.1"/>
    <property type="molecule type" value="Genomic_DNA"/>
</dbReference>
<dbReference type="eggNOG" id="ENOG5031VY9">
    <property type="taxonomic scope" value="Bacteria"/>
</dbReference>
<feature type="chain" id="PRO_5003979651" description="Tat pathway signal sequence domain protein" evidence="1">
    <location>
        <begin position="39"/>
        <end position="163"/>
    </location>
</feature>
<dbReference type="OrthoDB" id="4570742at2"/>
<evidence type="ECO:0000313" key="2">
    <source>
        <dbReference type="EMBL" id="GAC48595.1"/>
    </source>
</evidence>
<name>L7KIA1_9ACTN</name>
<evidence type="ECO:0000256" key="1">
    <source>
        <dbReference type="SAM" id="SignalP"/>
    </source>
</evidence>
<gene>
    <name evidence="2" type="ORF">GOACH_06_00920</name>
</gene>
<reference evidence="2 3" key="1">
    <citation type="submission" date="2012-12" db="EMBL/GenBank/DDBJ databases">
        <title>Whole genome shotgun sequence of Gordonia aichiensis NBRC 108223.</title>
        <authorList>
            <person name="Isaki-Nakamura S."/>
            <person name="Hosoyama A."/>
            <person name="Tsuchikane K."/>
            <person name="Ando Y."/>
            <person name="Baba S."/>
            <person name="Ohji S."/>
            <person name="Hamada M."/>
            <person name="Tamura T."/>
            <person name="Yamazoe A."/>
            <person name="Yamazaki S."/>
            <person name="Fujita N."/>
        </authorList>
    </citation>
    <scope>NUCLEOTIDE SEQUENCE [LARGE SCALE GENOMIC DNA]</scope>
    <source>
        <strain evidence="2 3">NBRC 108223</strain>
    </source>
</reference>